<dbReference type="InterPro" id="IPR012910">
    <property type="entry name" value="Plug_dom"/>
</dbReference>
<dbReference type="PROSITE" id="PS52016">
    <property type="entry name" value="TONB_DEPENDENT_REC_3"/>
    <property type="match status" value="1"/>
</dbReference>
<keyword evidence="4 7" id="KW-0812">Transmembrane</keyword>
<dbReference type="Pfam" id="PF07715">
    <property type="entry name" value="Plug"/>
    <property type="match status" value="1"/>
</dbReference>
<keyword evidence="3 7" id="KW-1134">Transmembrane beta strand</keyword>
<dbReference type="EMBL" id="EQ973213">
    <property type="protein sequence ID" value="EFR51586.1"/>
    <property type="molecule type" value="Genomic_DNA"/>
</dbReference>
<dbReference type="Gene3D" id="2.40.170.20">
    <property type="entry name" value="TonB-dependent receptor, beta-barrel domain"/>
    <property type="match status" value="1"/>
</dbReference>
<dbReference type="InterPro" id="IPR023997">
    <property type="entry name" value="TonB-dep_OMP_SusC/RagA_CS"/>
</dbReference>
<evidence type="ECO:0000256" key="6">
    <source>
        <dbReference type="ARBA" id="ARBA00023237"/>
    </source>
</evidence>
<proteinExistence type="inferred from homology"/>
<evidence type="ECO:0000256" key="3">
    <source>
        <dbReference type="ARBA" id="ARBA00022452"/>
    </source>
</evidence>
<dbReference type="InterPro" id="IPR023996">
    <property type="entry name" value="TonB-dep_OMP_SusC/RagA"/>
</dbReference>
<sequence>MLNLNYNLIIMVFMKKCNQKWFNPQKVKKQIAIAVAISLVCAIPISTFAQVLKFSIKKSNTSIQSVLQELEKGSEYTFFYNDNQVKLDKKVSINVEDAPIEVVLNQVFENSGYSYRIVENQIVIYTIPTTTAQQTVQQQKQQKVTGVVKDIAGDPIIGASIIEKGSSSNGTITNVNGEFSLIVTGNELQVSYIGYIPQTINLKPGVSSYNVIMKEDTKTLDEVVVVGYSTQKKESLTGALQTVKSDKLKDITTPSVENMLNGKVPGVYVAPGSGQPGSGGAVVIRGQATLSGTTAPLWVIDGVIVGSNAGALNPSDIETMTILKDAASTAIYGSQGANGVILVTTKNGKAEKMTVNVSAKVGISKLGRGNMEMMDGAELYDYYKSFSNQEAITFSRYNDELRNCNFDWFDLAAQTGVTQDYNVSLSGGNEKIRSFLSIGVYDEEGAVKGYDYTRYNFRLKTTYNPFEWLSIKPALAGSRRDIEDKQYDVTSMFQRLPWDSPFDEEGNLVPNRYTGWVNSSNSNYLYDLQWNKSNSTNYEFMGNLDFDIRITDWLSFSSVNNYKYIGYNYSEYTDPRSSSGEGVDGRMREYQTTTVRRYSNHIIRFNKMFGKHSINALAAYEFNDYWAKATDMYGIGFIPGFEVLDVVAKPEKVGGSISEWAVQSLLFNANYAFDNKYLAQLSFRRDGASNFGDNAKYGNFFSISAGWNINREKWFHASWVDVLKLRISYGSVGNRPSSLYPQYDLYSVSSKYNEESGALISQLGNKDLTWEKTYTTGTGVDVAFFDNRLRASFDWYNKYTSNILYAVPISGLVGVTSMWKNIGEMQNQGFELSIGGDIIRTKDWDWNIEINLGHNKNKLKKLYKTKNAEGQFVEKPIIISDGTSIAGTAKRVLQPGYPCDTYYLKEWVGVNPENGAPQWYKTVENEDGTLSRQKTSNYSEADQVKCGSSSPDIFGGFSTVLRWKDIDLNAVFGYSVGGQIYNYSRQEYDSDGAYNDRNQMKLQKGWNRWEKPGDIATHPVASYSNTSKSNSSSSRYLEKNDYLKLRSLSIGYNLKLPQYYINNMRIFFTGENLFCVTNYSGVDPEIPASDGSVIGTALPSVYPTVRKFMFGLNLTF</sequence>
<organism evidence="9 10">
    <name type="scientific">Bacteroides fragilis 3_1_12</name>
    <dbReference type="NCBI Taxonomy" id="457424"/>
    <lineage>
        <taxon>Bacteria</taxon>
        <taxon>Pseudomonadati</taxon>
        <taxon>Bacteroidota</taxon>
        <taxon>Bacteroidia</taxon>
        <taxon>Bacteroidales</taxon>
        <taxon>Bacteroidaceae</taxon>
        <taxon>Bacteroides</taxon>
    </lineage>
</organism>
<dbReference type="InterPro" id="IPR036942">
    <property type="entry name" value="Beta-barrel_TonB_sf"/>
</dbReference>
<keyword evidence="6 7" id="KW-0998">Cell outer membrane</keyword>
<name>A0ABN0BFB4_BACFG</name>
<dbReference type="InterPro" id="IPR037066">
    <property type="entry name" value="Plug_dom_sf"/>
</dbReference>
<evidence type="ECO:0000313" key="10">
    <source>
        <dbReference type="Proteomes" id="UP000005101"/>
    </source>
</evidence>
<comment type="similarity">
    <text evidence="7">Belongs to the TonB-dependent receptor family.</text>
</comment>
<dbReference type="SUPFAM" id="SSF56935">
    <property type="entry name" value="Porins"/>
    <property type="match status" value="1"/>
</dbReference>
<dbReference type="SUPFAM" id="SSF49464">
    <property type="entry name" value="Carboxypeptidase regulatory domain-like"/>
    <property type="match status" value="1"/>
</dbReference>
<evidence type="ECO:0000259" key="8">
    <source>
        <dbReference type="SMART" id="SM00965"/>
    </source>
</evidence>
<dbReference type="Pfam" id="PF13715">
    <property type="entry name" value="CarbopepD_reg_2"/>
    <property type="match status" value="1"/>
</dbReference>
<keyword evidence="10" id="KW-1185">Reference proteome</keyword>
<dbReference type="InterPro" id="IPR008969">
    <property type="entry name" value="CarboxyPept-like_regulatory"/>
</dbReference>
<dbReference type="InterPro" id="IPR011662">
    <property type="entry name" value="Secretin/TonB_short_N"/>
</dbReference>
<evidence type="ECO:0000256" key="5">
    <source>
        <dbReference type="ARBA" id="ARBA00023136"/>
    </source>
</evidence>
<accession>A0ABN0BFB4</accession>
<evidence type="ECO:0000256" key="1">
    <source>
        <dbReference type="ARBA" id="ARBA00004571"/>
    </source>
</evidence>
<dbReference type="NCBIfam" id="TIGR04057">
    <property type="entry name" value="SusC_RagA_signa"/>
    <property type="match status" value="1"/>
</dbReference>
<evidence type="ECO:0000256" key="7">
    <source>
        <dbReference type="PROSITE-ProRule" id="PRU01360"/>
    </source>
</evidence>
<feature type="domain" description="Secretin/TonB short N-terminal" evidence="8">
    <location>
        <begin position="76"/>
        <end position="127"/>
    </location>
</feature>
<protein>
    <submittedName>
        <fullName evidence="9">TonB-linked outer membrane protein, SusC/RagA family</fullName>
    </submittedName>
</protein>
<dbReference type="Gene3D" id="2.60.40.1120">
    <property type="entry name" value="Carboxypeptidase-like, regulatory domain"/>
    <property type="match status" value="1"/>
</dbReference>
<dbReference type="Pfam" id="PF07660">
    <property type="entry name" value="STN"/>
    <property type="match status" value="1"/>
</dbReference>
<dbReference type="InterPro" id="IPR039426">
    <property type="entry name" value="TonB-dep_rcpt-like"/>
</dbReference>
<dbReference type="NCBIfam" id="TIGR04056">
    <property type="entry name" value="OMP_RagA_SusC"/>
    <property type="match status" value="1"/>
</dbReference>
<gene>
    <name evidence="9" type="ORF">BFAG_00280</name>
</gene>
<keyword evidence="5 7" id="KW-0472">Membrane</keyword>
<dbReference type="Gene3D" id="2.170.130.10">
    <property type="entry name" value="TonB-dependent receptor, plug domain"/>
    <property type="match status" value="1"/>
</dbReference>
<dbReference type="Proteomes" id="UP000005101">
    <property type="component" value="Unassembled WGS sequence"/>
</dbReference>
<comment type="subcellular location">
    <subcellularLocation>
        <location evidence="1 7">Cell outer membrane</location>
        <topology evidence="1 7">Multi-pass membrane protein</topology>
    </subcellularLocation>
</comment>
<evidence type="ECO:0000256" key="4">
    <source>
        <dbReference type="ARBA" id="ARBA00022692"/>
    </source>
</evidence>
<keyword evidence="2 7" id="KW-0813">Transport</keyword>
<evidence type="ECO:0000256" key="2">
    <source>
        <dbReference type="ARBA" id="ARBA00022448"/>
    </source>
</evidence>
<reference evidence="9 10" key="1">
    <citation type="submission" date="2008-12" db="EMBL/GenBank/DDBJ databases">
        <title>Annotation of Bacteroides fragilis strain 3_1_12.</title>
        <authorList>
            <consortium name="The Broad Institute Genome Sequencing Platform"/>
            <person name="Ward D."/>
            <person name="Young S.K."/>
            <person name="Kodira C.D."/>
            <person name="Zeng Q."/>
            <person name="Koehrsen M."/>
            <person name="Alvarado L."/>
            <person name="Berlin A."/>
            <person name="Borenstein D."/>
            <person name="Chen Z."/>
            <person name="Engels R."/>
            <person name="Freedman E."/>
            <person name="Gellesch M."/>
            <person name="Goldberg J."/>
            <person name="Griggs A."/>
            <person name="Gujja S."/>
            <person name="Heiman D."/>
            <person name="Hepburn T."/>
            <person name="Howarth C."/>
            <person name="Jen D."/>
            <person name="Larson L."/>
            <person name="Lewis B."/>
            <person name="Mehta T."/>
            <person name="Park D."/>
            <person name="Pearson M."/>
            <person name="Roberts A."/>
            <person name="Saif S."/>
            <person name="Shea T."/>
            <person name="Shenoy N."/>
            <person name="Sisk P."/>
            <person name="Stolte C."/>
            <person name="Sykes S."/>
            <person name="Walk T."/>
            <person name="White J."/>
            <person name="Yandava C."/>
            <person name="Allen-Vercoe E."/>
            <person name="Strauss J."/>
            <person name="Ambrose C."/>
            <person name="Lander E."/>
            <person name="Nusbaum C."/>
            <person name="Galagan J."/>
            <person name="Birren B."/>
        </authorList>
    </citation>
    <scope>NUCLEOTIDE SEQUENCE [LARGE SCALE GENOMIC DNA]</scope>
    <source>
        <strain evidence="9 10">3_1_12</strain>
    </source>
</reference>
<evidence type="ECO:0000313" key="9">
    <source>
        <dbReference type="EMBL" id="EFR51586.1"/>
    </source>
</evidence>
<dbReference type="Gene3D" id="3.55.50.30">
    <property type="match status" value="1"/>
</dbReference>
<dbReference type="SMART" id="SM00965">
    <property type="entry name" value="STN"/>
    <property type="match status" value="1"/>
</dbReference>